<accession>A0A813Z0I1</accession>
<dbReference type="CDD" id="cd17039">
    <property type="entry name" value="Ubl_ubiquitin_like"/>
    <property type="match status" value="1"/>
</dbReference>
<dbReference type="Proteomes" id="UP000663879">
    <property type="component" value="Unassembled WGS sequence"/>
</dbReference>
<feature type="compositionally biased region" description="Low complexity" evidence="1">
    <location>
        <begin position="77"/>
        <end position="89"/>
    </location>
</feature>
<name>A0A813Z0I1_9BILA</name>
<organism evidence="3 4">
    <name type="scientific">Brachionus calyciflorus</name>
    <dbReference type="NCBI Taxonomy" id="104777"/>
    <lineage>
        <taxon>Eukaryota</taxon>
        <taxon>Metazoa</taxon>
        <taxon>Spiralia</taxon>
        <taxon>Gnathifera</taxon>
        <taxon>Rotifera</taxon>
        <taxon>Eurotatoria</taxon>
        <taxon>Monogononta</taxon>
        <taxon>Pseudotrocha</taxon>
        <taxon>Ploima</taxon>
        <taxon>Brachionidae</taxon>
        <taxon>Brachionus</taxon>
    </lineage>
</organism>
<feature type="region of interest" description="Disordered" evidence="1">
    <location>
        <begin position="77"/>
        <end position="106"/>
    </location>
</feature>
<evidence type="ECO:0000259" key="2">
    <source>
        <dbReference type="PROSITE" id="PS50053"/>
    </source>
</evidence>
<dbReference type="AlphaFoldDB" id="A0A813Z0I1"/>
<protein>
    <recommendedName>
        <fullName evidence="2">Ubiquitin-like domain-containing protein</fullName>
    </recommendedName>
</protein>
<dbReference type="PROSITE" id="PS50053">
    <property type="entry name" value="UBIQUITIN_2"/>
    <property type="match status" value="1"/>
</dbReference>
<feature type="domain" description="Ubiquitin-like" evidence="2">
    <location>
        <begin position="1"/>
        <end position="79"/>
    </location>
</feature>
<gene>
    <name evidence="3" type="ORF">OXX778_LOCUS10993</name>
</gene>
<dbReference type="OrthoDB" id="267397at2759"/>
<dbReference type="InterPro" id="IPR000626">
    <property type="entry name" value="Ubiquitin-like_dom"/>
</dbReference>
<dbReference type="Gene3D" id="3.10.20.90">
    <property type="entry name" value="Phosphatidylinositol 3-kinase Catalytic Subunit, Chain A, domain 1"/>
    <property type="match status" value="1"/>
</dbReference>
<keyword evidence="4" id="KW-1185">Reference proteome</keyword>
<evidence type="ECO:0000256" key="1">
    <source>
        <dbReference type="SAM" id="MobiDB-lite"/>
    </source>
</evidence>
<evidence type="ECO:0000313" key="4">
    <source>
        <dbReference type="Proteomes" id="UP000663879"/>
    </source>
</evidence>
<evidence type="ECO:0000313" key="3">
    <source>
        <dbReference type="EMBL" id="CAF0892713.1"/>
    </source>
</evidence>
<dbReference type="SUPFAM" id="SSF54236">
    <property type="entry name" value="Ubiquitin-like"/>
    <property type="match status" value="1"/>
</dbReference>
<dbReference type="EMBL" id="CAJNOC010001808">
    <property type="protein sequence ID" value="CAF0892713.1"/>
    <property type="molecule type" value="Genomic_DNA"/>
</dbReference>
<reference evidence="3" key="1">
    <citation type="submission" date="2021-02" db="EMBL/GenBank/DDBJ databases">
        <authorList>
            <person name="Nowell W R."/>
        </authorList>
    </citation>
    <scope>NUCLEOTIDE SEQUENCE</scope>
    <source>
        <strain evidence="3">Ploen Becks lab</strain>
    </source>
</reference>
<dbReference type="SMART" id="SM00213">
    <property type="entry name" value="UBQ"/>
    <property type="match status" value="1"/>
</dbReference>
<sequence>MKIIIRRDDNEMEATYEVNENEVTIFDLKDMIAKNNFGPIIEEQRLEYNNKRLKNSHFISYYQIKDKSVLILKLQSASTSSSNTSTPSASDDDLDLDDFQQTQFQN</sequence>
<dbReference type="Pfam" id="PF00240">
    <property type="entry name" value="ubiquitin"/>
    <property type="match status" value="1"/>
</dbReference>
<proteinExistence type="predicted"/>
<comment type="caution">
    <text evidence="3">The sequence shown here is derived from an EMBL/GenBank/DDBJ whole genome shotgun (WGS) entry which is preliminary data.</text>
</comment>
<dbReference type="InterPro" id="IPR029071">
    <property type="entry name" value="Ubiquitin-like_domsf"/>
</dbReference>